<evidence type="ECO:0000256" key="8">
    <source>
        <dbReference type="SAM" id="Coils"/>
    </source>
</evidence>
<evidence type="ECO:0000256" key="7">
    <source>
        <dbReference type="ARBA" id="ARBA00022840"/>
    </source>
</evidence>
<dbReference type="SUPFAM" id="SSF56112">
    <property type="entry name" value="Protein kinase-like (PK-like)"/>
    <property type="match status" value="1"/>
</dbReference>
<feature type="coiled-coil region" evidence="8">
    <location>
        <begin position="514"/>
        <end position="541"/>
    </location>
</feature>
<keyword evidence="2" id="KW-0963">Cytoplasm</keyword>
<dbReference type="GO" id="GO:0004674">
    <property type="term" value="F:protein serine/threonine kinase activity"/>
    <property type="evidence" value="ECO:0007669"/>
    <property type="project" value="UniProtKB-KW"/>
</dbReference>
<dbReference type="AlphaFoldDB" id="K1R6M4"/>
<dbReference type="EMBL" id="JH818707">
    <property type="protein sequence ID" value="EKC41453.1"/>
    <property type="molecule type" value="Genomic_DNA"/>
</dbReference>
<dbReference type="PROSITE" id="PS50011">
    <property type="entry name" value="PROTEIN_KINASE_DOM"/>
    <property type="match status" value="1"/>
</dbReference>
<dbReference type="SMART" id="SM00220">
    <property type="entry name" value="S_TKc"/>
    <property type="match status" value="1"/>
</dbReference>
<evidence type="ECO:0000256" key="1">
    <source>
        <dbReference type="ARBA" id="ARBA00004496"/>
    </source>
</evidence>
<proteinExistence type="predicted"/>
<keyword evidence="6 10" id="KW-0418">Kinase</keyword>
<dbReference type="Gene3D" id="1.10.510.10">
    <property type="entry name" value="Transferase(Phosphotransferase) domain 1"/>
    <property type="match status" value="1"/>
</dbReference>
<dbReference type="InterPro" id="IPR051180">
    <property type="entry name" value="IKK"/>
</dbReference>
<dbReference type="HOGENOM" id="CLU_000288_101_1_1"/>
<evidence type="ECO:0000256" key="9">
    <source>
        <dbReference type="SAM" id="MobiDB-lite"/>
    </source>
</evidence>
<feature type="compositionally biased region" description="Low complexity" evidence="9">
    <location>
        <begin position="586"/>
        <end position="598"/>
    </location>
</feature>
<keyword evidence="5" id="KW-0547">Nucleotide-binding</keyword>
<name>K1R6M4_MAGGI</name>
<keyword evidence="8" id="KW-0175">Coiled coil</keyword>
<evidence type="ECO:0000313" key="10">
    <source>
        <dbReference type="EMBL" id="EKC41453.1"/>
    </source>
</evidence>
<keyword evidence="7" id="KW-0067">ATP-binding</keyword>
<keyword evidence="4" id="KW-0808">Transferase</keyword>
<evidence type="ECO:0000256" key="3">
    <source>
        <dbReference type="ARBA" id="ARBA00022527"/>
    </source>
</evidence>
<dbReference type="Pfam" id="PF00069">
    <property type="entry name" value="Pkinase"/>
    <property type="match status" value="1"/>
</dbReference>
<sequence length="666" mass="75840">MTSKNFVLAMEYCDGGSLYSMLDQPKYFYGLPEEEFLIVLYDIASGMKYLRQQDIIHRDIKPGNIMRKVDENGRSIYKLTDFGAARRLEEEETFTSIYGTEEYLDPNMYEHAVLRRERSQDFGAVVDLWSLGVTIYHTATGHLPFQPYGGRKNTETMYMITTHKASGVISGVQKTENGEIEWRTDLPRTCLLSPFLKSIVTPIMAGLLESNTSLRWTFEKFFGTVQSLKEMSTIKLFNCSTGSNNKMFAKCQELIAKETEIAASEQLILYHNREISEVIDMTAEIQNWPKNVLHAPIPQFFSTDPVSYEKDAYVAHKTSAIAHLTVGYVTLAIQEQELMQLAEISLSHINNTIPDMKKLLEEHSKRQNMFYGIYASFIGYLEVLLPLLRENPDMAAVVRDRYERIQFIVSDCNPREVLKKAENRSEECKVYMEVLMNKIYEQEKEAISHCVGCLEEDNCSQKAEHLCSKIQEISSAFSKDRKQRTLCPELEYVHVSDRLLLKNVQRTKKVEQNISSVNDCLEKLSNRIDKMDKECLSLAEQAKEGVRTHIKRGFSLPVPLQVQLRTTPSSPNRQEVPPMLRDSGLASSMATSSTASTSRLGDELTQRFTKLNTESFEVKEQVEKNQKSVEENDRMLKFGVQETLSPDLFAASADRGGATWEGGANG</sequence>
<comment type="subcellular location">
    <subcellularLocation>
        <location evidence="1">Cytoplasm</location>
    </subcellularLocation>
</comment>
<dbReference type="InterPro" id="IPR000719">
    <property type="entry name" value="Prot_kinase_dom"/>
</dbReference>
<evidence type="ECO:0000256" key="5">
    <source>
        <dbReference type="ARBA" id="ARBA00022741"/>
    </source>
</evidence>
<dbReference type="PANTHER" id="PTHR22969:SF15">
    <property type="entry name" value="FI05319P"/>
    <property type="match status" value="1"/>
</dbReference>
<feature type="region of interest" description="Disordered" evidence="9">
    <location>
        <begin position="566"/>
        <end position="601"/>
    </location>
</feature>
<dbReference type="GO" id="GO:0005737">
    <property type="term" value="C:cytoplasm"/>
    <property type="evidence" value="ECO:0007669"/>
    <property type="project" value="UniProtKB-SubCell"/>
</dbReference>
<dbReference type="GO" id="GO:0005524">
    <property type="term" value="F:ATP binding"/>
    <property type="evidence" value="ECO:0007669"/>
    <property type="project" value="UniProtKB-KW"/>
</dbReference>
<dbReference type="PANTHER" id="PTHR22969">
    <property type="entry name" value="IKB KINASE"/>
    <property type="match status" value="1"/>
</dbReference>
<organism evidence="10">
    <name type="scientific">Magallana gigas</name>
    <name type="common">Pacific oyster</name>
    <name type="synonym">Crassostrea gigas</name>
    <dbReference type="NCBI Taxonomy" id="29159"/>
    <lineage>
        <taxon>Eukaryota</taxon>
        <taxon>Metazoa</taxon>
        <taxon>Spiralia</taxon>
        <taxon>Lophotrochozoa</taxon>
        <taxon>Mollusca</taxon>
        <taxon>Bivalvia</taxon>
        <taxon>Autobranchia</taxon>
        <taxon>Pteriomorphia</taxon>
        <taxon>Ostreida</taxon>
        <taxon>Ostreoidea</taxon>
        <taxon>Ostreidae</taxon>
        <taxon>Magallana</taxon>
    </lineage>
</organism>
<dbReference type="Gene3D" id="3.10.20.90">
    <property type="entry name" value="Phosphatidylinositol 3-kinase Catalytic Subunit, Chain A, domain 1"/>
    <property type="match status" value="1"/>
</dbReference>
<evidence type="ECO:0000256" key="2">
    <source>
        <dbReference type="ARBA" id="ARBA00022490"/>
    </source>
</evidence>
<dbReference type="InParanoid" id="K1R6M4"/>
<dbReference type="Gene3D" id="1.20.1270.420">
    <property type="match status" value="1"/>
</dbReference>
<dbReference type="InterPro" id="IPR011009">
    <property type="entry name" value="Kinase-like_dom_sf"/>
</dbReference>
<gene>
    <name evidence="10" type="ORF">CGI_10016954</name>
</gene>
<evidence type="ECO:0000256" key="4">
    <source>
        <dbReference type="ARBA" id="ARBA00022679"/>
    </source>
</evidence>
<keyword evidence="3" id="KW-0723">Serine/threonine-protein kinase</keyword>
<accession>K1R6M4</accession>
<evidence type="ECO:0000256" key="6">
    <source>
        <dbReference type="ARBA" id="ARBA00022777"/>
    </source>
</evidence>
<reference evidence="10" key="1">
    <citation type="journal article" date="2012" name="Nature">
        <title>The oyster genome reveals stress adaptation and complexity of shell formation.</title>
        <authorList>
            <person name="Zhang G."/>
            <person name="Fang X."/>
            <person name="Guo X."/>
            <person name="Li L."/>
            <person name="Luo R."/>
            <person name="Xu F."/>
            <person name="Yang P."/>
            <person name="Zhang L."/>
            <person name="Wang X."/>
            <person name="Qi H."/>
            <person name="Xiong Z."/>
            <person name="Que H."/>
            <person name="Xie Y."/>
            <person name="Holland P.W."/>
            <person name="Paps J."/>
            <person name="Zhu Y."/>
            <person name="Wu F."/>
            <person name="Chen Y."/>
            <person name="Wang J."/>
            <person name="Peng C."/>
            <person name="Meng J."/>
            <person name="Yang L."/>
            <person name="Liu J."/>
            <person name="Wen B."/>
            <person name="Zhang N."/>
            <person name="Huang Z."/>
            <person name="Zhu Q."/>
            <person name="Feng Y."/>
            <person name="Mount A."/>
            <person name="Hedgecock D."/>
            <person name="Xu Z."/>
            <person name="Liu Y."/>
            <person name="Domazet-Loso T."/>
            <person name="Du Y."/>
            <person name="Sun X."/>
            <person name="Zhang S."/>
            <person name="Liu B."/>
            <person name="Cheng P."/>
            <person name="Jiang X."/>
            <person name="Li J."/>
            <person name="Fan D."/>
            <person name="Wang W."/>
            <person name="Fu W."/>
            <person name="Wang T."/>
            <person name="Wang B."/>
            <person name="Zhang J."/>
            <person name="Peng Z."/>
            <person name="Li Y."/>
            <person name="Li N."/>
            <person name="Wang J."/>
            <person name="Chen M."/>
            <person name="He Y."/>
            <person name="Tan F."/>
            <person name="Song X."/>
            <person name="Zheng Q."/>
            <person name="Huang R."/>
            <person name="Yang H."/>
            <person name="Du X."/>
            <person name="Chen L."/>
            <person name="Yang M."/>
            <person name="Gaffney P.M."/>
            <person name="Wang S."/>
            <person name="Luo L."/>
            <person name="She Z."/>
            <person name="Ming Y."/>
            <person name="Huang W."/>
            <person name="Zhang S."/>
            <person name="Huang B."/>
            <person name="Zhang Y."/>
            <person name="Qu T."/>
            <person name="Ni P."/>
            <person name="Miao G."/>
            <person name="Wang J."/>
            <person name="Wang Q."/>
            <person name="Steinberg C.E."/>
            <person name="Wang H."/>
            <person name="Li N."/>
            <person name="Qian L."/>
            <person name="Zhang G."/>
            <person name="Li Y."/>
            <person name="Yang H."/>
            <person name="Liu X."/>
            <person name="Wang J."/>
            <person name="Yin Y."/>
            <person name="Wang J."/>
        </authorList>
    </citation>
    <scope>NUCLEOTIDE SEQUENCE [LARGE SCALE GENOMIC DNA]</scope>
    <source>
        <strain evidence="10">05x7-T-G4-1.051#20</strain>
    </source>
</reference>
<dbReference type="FunFam" id="1.10.510.10:FF:000100">
    <property type="entry name" value="inhibitor of nuclear factor kappa-B kinase subunit epsilon"/>
    <property type="match status" value="1"/>
</dbReference>
<protein>
    <submittedName>
        <fullName evidence="10">Serine/threonine-protein kinase TBK1</fullName>
    </submittedName>
</protein>